<feature type="compositionally biased region" description="Polar residues" evidence="1">
    <location>
        <begin position="21"/>
        <end position="36"/>
    </location>
</feature>
<protein>
    <submittedName>
        <fullName evidence="2">Uncharacterized protein</fullName>
    </submittedName>
</protein>
<proteinExistence type="predicted"/>
<sequence length="152" mass="16118">MFEKLKTIFKTKEAPAEKPAQSRNGSNGDSVLSKVTSVGREKSSRAPVPLAPTEGEAKKSAPAAPESPTPAPAPAQPQALQPKAPAQPVGPSPEEICGVTAKMSKDEVRTRLAFLYKRYNRATSSLNAKLRAEANDVLDAVVAVREKVFGPI</sequence>
<dbReference type="RefSeq" id="WP_113959623.1">
    <property type="nucleotide sequence ID" value="NZ_QNRR01000006.1"/>
</dbReference>
<dbReference type="Proteomes" id="UP000253426">
    <property type="component" value="Unassembled WGS sequence"/>
</dbReference>
<evidence type="ECO:0000256" key="1">
    <source>
        <dbReference type="SAM" id="MobiDB-lite"/>
    </source>
</evidence>
<dbReference type="OrthoDB" id="200219at2"/>
<organism evidence="2 3">
    <name type="scientific">Roseimicrobium gellanilyticum</name>
    <dbReference type="NCBI Taxonomy" id="748857"/>
    <lineage>
        <taxon>Bacteria</taxon>
        <taxon>Pseudomonadati</taxon>
        <taxon>Verrucomicrobiota</taxon>
        <taxon>Verrucomicrobiia</taxon>
        <taxon>Verrucomicrobiales</taxon>
        <taxon>Verrucomicrobiaceae</taxon>
        <taxon>Roseimicrobium</taxon>
    </lineage>
</organism>
<reference evidence="2 3" key="1">
    <citation type="submission" date="2018-06" db="EMBL/GenBank/DDBJ databases">
        <title>Genomic Encyclopedia of Type Strains, Phase IV (KMG-IV): sequencing the most valuable type-strain genomes for metagenomic binning, comparative biology and taxonomic classification.</title>
        <authorList>
            <person name="Goeker M."/>
        </authorList>
    </citation>
    <scope>NUCLEOTIDE SEQUENCE [LARGE SCALE GENOMIC DNA]</scope>
    <source>
        <strain evidence="2 3">DSM 25532</strain>
    </source>
</reference>
<feature type="compositionally biased region" description="Basic and acidic residues" evidence="1">
    <location>
        <begin position="1"/>
        <end position="16"/>
    </location>
</feature>
<dbReference type="EMBL" id="QNRR01000006">
    <property type="protein sequence ID" value="RBP42495.1"/>
    <property type="molecule type" value="Genomic_DNA"/>
</dbReference>
<gene>
    <name evidence="2" type="ORF">DES53_106204</name>
</gene>
<accession>A0A366HJE9</accession>
<comment type="caution">
    <text evidence="2">The sequence shown here is derived from an EMBL/GenBank/DDBJ whole genome shotgun (WGS) entry which is preliminary data.</text>
</comment>
<dbReference type="AlphaFoldDB" id="A0A366HJE9"/>
<feature type="region of interest" description="Disordered" evidence="1">
    <location>
        <begin position="1"/>
        <end position="95"/>
    </location>
</feature>
<feature type="compositionally biased region" description="Low complexity" evidence="1">
    <location>
        <begin position="76"/>
        <end position="87"/>
    </location>
</feature>
<evidence type="ECO:0000313" key="3">
    <source>
        <dbReference type="Proteomes" id="UP000253426"/>
    </source>
</evidence>
<name>A0A366HJE9_9BACT</name>
<feature type="compositionally biased region" description="Pro residues" evidence="1">
    <location>
        <begin position="65"/>
        <end position="75"/>
    </location>
</feature>
<evidence type="ECO:0000313" key="2">
    <source>
        <dbReference type="EMBL" id="RBP42495.1"/>
    </source>
</evidence>
<keyword evidence="3" id="KW-1185">Reference proteome</keyword>